<proteinExistence type="predicted"/>
<sequence>MEEAEIRLLKQTSYRFTVDMQCTLVKCVTTIGNFSTSELPKIESDTLIGLHIYATSHLCWMRNEQPGASFPWLCW</sequence>
<organism evidence="1">
    <name type="scientific">Anguilla anguilla</name>
    <name type="common">European freshwater eel</name>
    <name type="synonym">Muraena anguilla</name>
    <dbReference type="NCBI Taxonomy" id="7936"/>
    <lineage>
        <taxon>Eukaryota</taxon>
        <taxon>Metazoa</taxon>
        <taxon>Chordata</taxon>
        <taxon>Craniata</taxon>
        <taxon>Vertebrata</taxon>
        <taxon>Euteleostomi</taxon>
        <taxon>Actinopterygii</taxon>
        <taxon>Neopterygii</taxon>
        <taxon>Teleostei</taxon>
        <taxon>Anguilliformes</taxon>
        <taxon>Anguillidae</taxon>
        <taxon>Anguilla</taxon>
    </lineage>
</organism>
<reference evidence="1" key="1">
    <citation type="submission" date="2014-11" db="EMBL/GenBank/DDBJ databases">
        <authorList>
            <person name="Amaro Gonzalez C."/>
        </authorList>
    </citation>
    <scope>NUCLEOTIDE SEQUENCE</scope>
</reference>
<dbReference type="EMBL" id="GBXM01075068">
    <property type="protein sequence ID" value="JAH33509.1"/>
    <property type="molecule type" value="Transcribed_RNA"/>
</dbReference>
<dbReference type="AlphaFoldDB" id="A0A0E9RWF1"/>
<accession>A0A0E9RWF1</accession>
<evidence type="ECO:0000313" key="1">
    <source>
        <dbReference type="EMBL" id="JAH33509.1"/>
    </source>
</evidence>
<reference evidence="1" key="2">
    <citation type="journal article" date="2015" name="Fish Shellfish Immunol.">
        <title>Early steps in the European eel (Anguilla anguilla)-Vibrio vulnificus interaction in the gills: Role of the RtxA13 toxin.</title>
        <authorList>
            <person name="Callol A."/>
            <person name="Pajuelo D."/>
            <person name="Ebbesson L."/>
            <person name="Teles M."/>
            <person name="MacKenzie S."/>
            <person name="Amaro C."/>
        </authorList>
    </citation>
    <scope>NUCLEOTIDE SEQUENCE</scope>
</reference>
<name>A0A0E9RWF1_ANGAN</name>
<protein>
    <submittedName>
        <fullName evidence="1">Uncharacterized protein</fullName>
    </submittedName>
</protein>